<dbReference type="GO" id="GO:0006826">
    <property type="term" value="P:iron ion transport"/>
    <property type="evidence" value="ECO:0007669"/>
    <property type="project" value="TreeGrafter"/>
</dbReference>
<dbReference type="GO" id="GO:0016491">
    <property type="term" value="F:oxidoreductase activity"/>
    <property type="evidence" value="ECO:0007669"/>
    <property type="project" value="UniProtKB-KW"/>
</dbReference>
<reference evidence="9" key="1">
    <citation type="submission" date="2021-03" db="EMBL/GenBank/DDBJ databases">
        <authorList>
            <person name="Bekaert M."/>
        </authorList>
    </citation>
    <scope>NUCLEOTIDE SEQUENCE</scope>
</reference>
<gene>
    <name evidence="9" type="ORF">MEDL_18511</name>
</gene>
<dbReference type="CDD" id="cd13884">
    <property type="entry name" value="CuRO_2_tcLCC_insect_like"/>
    <property type="match status" value="1"/>
</dbReference>
<dbReference type="InterPro" id="IPR001117">
    <property type="entry name" value="Cu-oxidase_2nd"/>
</dbReference>
<evidence type="ECO:0000256" key="1">
    <source>
        <dbReference type="ARBA" id="ARBA00010609"/>
    </source>
</evidence>
<keyword evidence="5" id="KW-1133">Transmembrane helix</keyword>
<dbReference type="InterPro" id="IPR045087">
    <property type="entry name" value="Cu-oxidase_fam"/>
</dbReference>
<feature type="transmembrane region" description="Helical" evidence="5">
    <location>
        <begin position="713"/>
        <end position="738"/>
    </location>
</feature>
<keyword evidence="5" id="KW-0812">Transmembrane</keyword>
<name>A0A8S3RBV8_MYTED</name>
<dbReference type="FunFam" id="2.60.40.420:FF:000045">
    <property type="entry name" value="Laccase 2"/>
    <property type="match status" value="1"/>
</dbReference>
<evidence type="ECO:0000256" key="2">
    <source>
        <dbReference type="ARBA" id="ARBA00022723"/>
    </source>
</evidence>
<sequence length="769" mass="86626">MDGYHLIRLKVICIAFVKIYCFDNVIEPNCQPDEEICEFHWTVAYFQTMTVIPPNGKGSRAPVENVNGTLYVRTNCGSLENIREVTDDDYFVSGDGHLKFMFAINDQVPGPSIVVYEGQQIVVHVHNKLMMEGVSIHWHGLFQKGTPFMDGVARVTQCPINPGETFTYKFKAFPYGTFWYHSHLGAQRSDGIAGALIILKRPQLPTDTVKQNEEEFVFLVQDWFQRGFTQEVKLANWHLNKYIQTSNSELCAGIKKTYDGSIVGQKGIQTPLINAKGRFHVPSTNDNANYLPLETFVVTSRHKYQFRMIGIQSISTYRISIDNHKLNVLAIDGADIEPEETDYVIIHSGERYDVEVLSNAPVGNYWIRLEDLASQDIAGNSIPMVVGYGILRYDGAPKEDPVTSGKVCTERNQCRVVNCIFGTFPADDYTSCIPVSKLKSKEHEIETNPVPAMSSANDLQEFFLSFHYSLPEDNPSLVVSTINNFRMILPTSPPMLHEAEFVPETACPKEITTFASQCNHILKLKLGNVIQFVLVNVETKGFGRPHPIHIHGHRFHVMKIGFPTYDPITGNMTEMNQDIVCESQHCDRARWADPSWSNGNVPGMNTKNPAIKDTLVLPWGAYAVVRILADNPGYWYMHCHIELHNVDGMALILQEGARSDMPKPADDMHFCGNSNNNQTIKPQTVLKSVVENLLVDAEEKGLTTESKVSVSSLVGTIVVSVVITLSLVFNVVSMIILLRRKLYTYHSYIPEVKISQYQHEDEETIKLLK</sequence>
<keyword evidence="2" id="KW-0479">Metal-binding</keyword>
<dbReference type="InterPro" id="IPR008972">
    <property type="entry name" value="Cupredoxin"/>
</dbReference>
<dbReference type="InterPro" id="IPR033138">
    <property type="entry name" value="Cu_oxidase_CS"/>
</dbReference>
<dbReference type="Proteomes" id="UP000683360">
    <property type="component" value="Unassembled WGS sequence"/>
</dbReference>
<feature type="domain" description="Plastocyanin-like" evidence="7">
    <location>
        <begin position="500"/>
        <end position="655"/>
    </location>
</feature>
<feature type="domain" description="Plastocyanin-like" evidence="8">
    <location>
        <begin position="98"/>
        <end position="201"/>
    </location>
</feature>
<dbReference type="SUPFAM" id="SSF49503">
    <property type="entry name" value="Cupredoxins"/>
    <property type="match status" value="3"/>
</dbReference>
<dbReference type="Gene3D" id="2.60.40.420">
    <property type="entry name" value="Cupredoxins - blue copper proteins"/>
    <property type="match status" value="3"/>
</dbReference>
<keyword evidence="4" id="KW-0186">Copper</keyword>
<dbReference type="Pfam" id="PF07732">
    <property type="entry name" value="Cu-oxidase_3"/>
    <property type="match status" value="1"/>
</dbReference>
<dbReference type="Pfam" id="PF07731">
    <property type="entry name" value="Cu-oxidase_2"/>
    <property type="match status" value="1"/>
</dbReference>
<dbReference type="Pfam" id="PF00394">
    <property type="entry name" value="Cu-oxidase"/>
    <property type="match status" value="1"/>
</dbReference>
<dbReference type="PROSITE" id="PS00080">
    <property type="entry name" value="MULTICOPPER_OXIDASE2"/>
    <property type="match status" value="1"/>
</dbReference>
<feature type="domain" description="Plastocyanin-like" evidence="6">
    <location>
        <begin position="236"/>
        <end position="396"/>
    </location>
</feature>
<keyword evidence="10" id="KW-1185">Reference proteome</keyword>
<dbReference type="InterPro" id="IPR002355">
    <property type="entry name" value="Cu_oxidase_Cu_BS"/>
</dbReference>
<dbReference type="GO" id="GO:0005886">
    <property type="term" value="C:plasma membrane"/>
    <property type="evidence" value="ECO:0007669"/>
    <property type="project" value="TreeGrafter"/>
</dbReference>
<organism evidence="9 10">
    <name type="scientific">Mytilus edulis</name>
    <name type="common">Blue mussel</name>
    <dbReference type="NCBI Taxonomy" id="6550"/>
    <lineage>
        <taxon>Eukaryota</taxon>
        <taxon>Metazoa</taxon>
        <taxon>Spiralia</taxon>
        <taxon>Lophotrochozoa</taxon>
        <taxon>Mollusca</taxon>
        <taxon>Bivalvia</taxon>
        <taxon>Autobranchia</taxon>
        <taxon>Pteriomorphia</taxon>
        <taxon>Mytilida</taxon>
        <taxon>Mytiloidea</taxon>
        <taxon>Mytilidae</taxon>
        <taxon>Mytilinae</taxon>
        <taxon>Mytilus</taxon>
    </lineage>
</organism>
<dbReference type="InterPro" id="IPR011707">
    <property type="entry name" value="Cu-oxidase-like_N"/>
</dbReference>
<dbReference type="OrthoDB" id="6106698at2759"/>
<evidence type="ECO:0000313" key="9">
    <source>
        <dbReference type="EMBL" id="CAG2204046.1"/>
    </source>
</evidence>
<keyword evidence="3" id="KW-0560">Oxidoreductase</keyword>
<dbReference type="InterPro" id="IPR011706">
    <property type="entry name" value="Cu-oxidase_C"/>
</dbReference>
<evidence type="ECO:0000259" key="8">
    <source>
        <dbReference type="Pfam" id="PF07732"/>
    </source>
</evidence>
<dbReference type="PANTHER" id="PTHR11709:SF394">
    <property type="entry name" value="FI03373P-RELATED"/>
    <property type="match status" value="1"/>
</dbReference>
<dbReference type="GO" id="GO:0005507">
    <property type="term" value="F:copper ion binding"/>
    <property type="evidence" value="ECO:0007669"/>
    <property type="project" value="InterPro"/>
</dbReference>
<evidence type="ECO:0000256" key="5">
    <source>
        <dbReference type="SAM" id="Phobius"/>
    </source>
</evidence>
<evidence type="ECO:0000313" key="10">
    <source>
        <dbReference type="Proteomes" id="UP000683360"/>
    </source>
</evidence>
<dbReference type="PANTHER" id="PTHR11709">
    <property type="entry name" value="MULTI-COPPER OXIDASE"/>
    <property type="match status" value="1"/>
</dbReference>
<evidence type="ECO:0000256" key="4">
    <source>
        <dbReference type="ARBA" id="ARBA00023008"/>
    </source>
</evidence>
<dbReference type="CDD" id="cd13858">
    <property type="entry name" value="CuRO_1_tcLCC2_insect_like"/>
    <property type="match status" value="1"/>
</dbReference>
<dbReference type="CDD" id="cd13905">
    <property type="entry name" value="CuRO_3_tcLLC2_insect_like"/>
    <property type="match status" value="1"/>
</dbReference>
<evidence type="ECO:0000259" key="6">
    <source>
        <dbReference type="Pfam" id="PF00394"/>
    </source>
</evidence>
<dbReference type="AlphaFoldDB" id="A0A8S3RBV8"/>
<protein>
    <recommendedName>
        <fullName evidence="11">Laccase</fullName>
    </recommendedName>
</protein>
<proteinExistence type="inferred from homology"/>
<dbReference type="PROSITE" id="PS00079">
    <property type="entry name" value="MULTICOPPER_OXIDASE1"/>
    <property type="match status" value="1"/>
</dbReference>
<evidence type="ECO:0000259" key="7">
    <source>
        <dbReference type="Pfam" id="PF07731"/>
    </source>
</evidence>
<keyword evidence="5" id="KW-0472">Membrane</keyword>
<evidence type="ECO:0000256" key="3">
    <source>
        <dbReference type="ARBA" id="ARBA00023002"/>
    </source>
</evidence>
<dbReference type="EMBL" id="CAJPWZ010000935">
    <property type="protein sequence ID" value="CAG2204046.1"/>
    <property type="molecule type" value="Genomic_DNA"/>
</dbReference>
<comment type="caution">
    <text evidence="9">The sequence shown here is derived from an EMBL/GenBank/DDBJ whole genome shotgun (WGS) entry which is preliminary data.</text>
</comment>
<accession>A0A8S3RBV8</accession>
<evidence type="ECO:0008006" key="11">
    <source>
        <dbReference type="Google" id="ProtNLM"/>
    </source>
</evidence>
<comment type="similarity">
    <text evidence="1">Belongs to the multicopper oxidase family.</text>
</comment>